<feature type="transmembrane region" description="Helical" evidence="1">
    <location>
        <begin position="6"/>
        <end position="29"/>
    </location>
</feature>
<organism evidence="2 3">
    <name type="scientific">Rhizoclosmatium globosum</name>
    <dbReference type="NCBI Taxonomy" id="329046"/>
    <lineage>
        <taxon>Eukaryota</taxon>
        <taxon>Fungi</taxon>
        <taxon>Fungi incertae sedis</taxon>
        <taxon>Chytridiomycota</taxon>
        <taxon>Chytridiomycota incertae sedis</taxon>
        <taxon>Chytridiomycetes</taxon>
        <taxon>Chytridiales</taxon>
        <taxon>Chytriomycetaceae</taxon>
        <taxon>Rhizoclosmatium</taxon>
    </lineage>
</organism>
<evidence type="ECO:0000313" key="3">
    <source>
        <dbReference type="Proteomes" id="UP000193642"/>
    </source>
</evidence>
<keyword evidence="3" id="KW-1185">Reference proteome</keyword>
<evidence type="ECO:0000313" key="2">
    <source>
        <dbReference type="EMBL" id="ORY47294.1"/>
    </source>
</evidence>
<dbReference type="AlphaFoldDB" id="A0A1Y2CKA7"/>
<protein>
    <submittedName>
        <fullName evidence="2">Uncharacterized protein</fullName>
    </submittedName>
</protein>
<comment type="caution">
    <text evidence="2">The sequence shown here is derived from an EMBL/GenBank/DDBJ whole genome shotgun (WGS) entry which is preliminary data.</text>
</comment>
<gene>
    <name evidence="2" type="ORF">BCR33DRAFT_736135</name>
</gene>
<reference evidence="2 3" key="1">
    <citation type="submission" date="2016-07" db="EMBL/GenBank/DDBJ databases">
        <title>Pervasive Adenine N6-methylation of Active Genes in Fungi.</title>
        <authorList>
            <consortium name="DOE Joint Genome Institute"/>
            <person name="Mondo S.J."/>
            <person name="Dannebaum R.O."/>
            <person name="Kuo R.C."/>
            <person name="Labutti K."/>
            <person name="Haridas S."/>
            <person name="Kuo A."/>
            <person name="Salamov A."/>
            <person name="Ahrendt S.R."/>
            <person name="Lipzen A."/>
            <person name="Sullivan W."/>
            <person name="Andreopoulos W.B."/>
            <person name="Clum A."/>
            <person name="Lindquist E."/>
            <person name="Daum C."/>
            <person name="Ramamoorthy G.K."/>
            <person name="Gryganskyi A."/>
            <person name="Culley D."/>
            <person name="Magnuson J.K."/>
            <person name="James T.Y."/>
            <person name="O'Malley M.A."/>
            <person name="Stajich J.E."/>
            <person name="Spatafora J.W."/>
            <person name="Visel A."/>
            <person name="Grigoriev I.V."/>
        </authorList>
    </citation>
    <scope>NUCLEOTIDE SEQUENCE [LARGE SCALE GENOMIC DNA]</scope>
    <source>
        <strain evidence="2 3">JEL800</strain>
    </source>
</reference>
<name>A0A1Y2CKA7_9FUNG</name>
<evidence type="ECO:0000256" key="1">
    <source>
        <dbReference type="SAM" id="Phobius"/>
    </source>
</evidence>
<dbReference type="EMBL" id="MCGO01000014">
    <property type="protein sequence ID" value="ORY47294.1"/>
    <property type="molecule type" value="Genomic_DNA"/>
</dbReference>
<keyword evidence="1" id="KW-0472">Membrane</keyword>
<keyword evidence="1" id="KW-0812">Transmembrane</keyword>
<dbReference type="Proteomes" id="UP000193642">
    <property type="component" value="Unassembled WGS sequence"/>
</dbReference>
<accession>A0A1Y2CKA7</accession>
<keyword evidence="1" id="KW-1133">Transmembrane helix</keyword>
<proteinExistence type="predicted"/>
<sequence length="190" mass="21322">MDGMTTSLLITTFGALMCSVLLATFMLVYRATPATVNDEEWNLEPLPQTVIAKAQVVTKPKYQPKLTDCSYEVNVLPIPIPKPKAKLTLSLYTDAETENYFRNSAYAPTRQSWTPSLRSDTSDVVQYRTLDYSEVTSFSDSLKRRISLSTADEGTKSFMMGLASSYADHYEMKAKKSRTESLRSVSLLDK</sequence>